<sequence>MSKRCLNNGEIVMDIRLISGTYNLDSSGDLPKNGINKYVSNNSDLEEFGLFRTNRTTSTNWPYVSSIDGLTTKFVESKSRMVRKFISANNAGYLTVLFMRTCKMSYFTNKSMFVRRKLNDCTIMAVSLRIVLLVSSNKIDRNSGKLGSILIFSLSLPKTHCLTVSIRSILSRMDSVSNETNKDIPVIS</sequence>
<organism evidence="1 2">
    <name type="scientific">Ogataea philodendri</name>
    <dbReference type="NCBI Taxonomy" id="1378263"/>
    <lineage>
        <taxon>Eukaryota</taxon>
        <taxon>Fungi</taxon>
        <taxon>Dikarya</taxon>
        <taxon>Ascomycota</taxon>
        <taxon>Saccharomycotina</taxon>
        <taxon>Pichiomycetes</taxon>
        <taxon>Pichiales</taxon>
        <taxon>Pichiaceae</taxon>
        <taxon>Ogataea</taxon>
    </lineage>
</organism>
<protein>
    <submittedName>
        <fullName evidence="1">Uncharacterized protein</fullName>
    </submittedName>
</protein>
<dbReference type="GeneID" id="70235334"/>
<accession>A0A9P8P7S6</accession>
<gene>
    <name evidence="1" type="ORF">OGAPHI_003367</name>
</gene>
<keyword evidence="2" id="KW-1185">Reference proteome</keyword>
<dbReference type="RefSeq" id="XP_046061873.1">
    <property type="nucleotide sequence ID" value="XM_046204335.1"/>
</dbReference>
<name>A0A9P8P7S6_9ASCO</name>
<reference evidence="1" key="2">
    <citation type="submission" date="2021-01" db="EMBL/GenBank/DDBJ databases">
        <authorList>
            <person name="Schikora-Tamarit M.A."/>
        </authorList>
    </citation>
    <scope>NUCLEOTIDE SEQUENCE</scope>
    <source>
        <strain evidence="1">CBS6075</strain>
    </source>
</reference>
<dbReference type="AlphaFoldDB" id="A0A9P8P7S6"/>
<proteinExistence type="predicted"/>
<dbReference type="EMBL" id="JAEUBE010000199">
    <property type="protein sequence ID" value="KAH3666917.1"/>
    <property type="molecule type" value="Genomic_DNA"/>
</dbReference>
<dbReference type="Proteomes" id="UP000769157">
    <property type="component" value="Unassembled WGS sequence"/>
</dbReference>
<reference evidence="1" key="1">
    <citation type="journal article" date="2021" name="Open Biol.">
        <title>Shared evolutionary footprints suggest mitochondrial oxidative damage underlies multiple complex I losses in fungi.</title>
        <authorList>
            <person name="Schikora-Tamarit M.A."/>
            <person name="Marcet-Houben M."/>
            <person name="Nosek J."/>
            <person name="Gabaldon T."/>
        </authorList>
    </citation>
    <scope>NUCLEOTIDE SEQUENCE</scope>
    <source>
        <strain evidence="1">CBS6075</strain>
    </source>
</reference>
<evidence type="ECO:0000313" key="2">
    <source>
        <dbReference type="Proteomes" id="UP000769157"/>
    </source>
</evidence>
<comment type="caution">
    <text evidence="1">The sequence shown here is derived from an EMBL/GenBank/DDBJ whole genome shotgun (WGS) entry which is preliminary data.</text>
</comment>
<evidence type="ECO:0000313" key="1">
    <source>
        <dbReference type="EMBL" id="KAH3666917.1"/>
    </source>
</evidence>